<dbReference type="InterPro" id="IPR032859">
    <property type="entry name" value="KH_dom-like"/>
</dbReference>
<feature type="binding site" evidence="8">
    <location>
        <begin position="56"/>
        <end position="60"/>
    </location>
    <ligand>
        <name>GTP</name>
        <dbReference type="ChEBI" id="CHEBI:37565"/>
        <label>1</label>
    </ligand>
</feature>
<dbReference type="NCBIfam" id="TIGR00231">
    <property type="entry name" value="small_GTP"/>
    <property type="match status" value="2"/>
</dbReference>
<dbReference type="Gene3D" id="3.40.50.300">
    <property type="entry name" value="P-loop containing nucleotide triphosphate hydrolases"/>
    <property type="match status" value="2"/>
</dbReference>
<protein>
    <recommendedName>
        <fullName evidence="2 8">GTPase Der</fullName>
    </recommendedName>
    <alternativeName>
        <fullName evidence="7 8">GTP-binding protein EngA</fullName>
    </alternativeName>
</protein>
<dbReference type="FunFam" id="3.30.300.20:FF:000004">
    <property type="entry name" value="GTPase Der"/>
    <property type="match status" value="1"/>
</dbReference>
<dbReference type="FunFam" id="3.40.50.300:FF:000057">
    <property type="entry name" value="GTPase Der"/>
    <property type="match status" value="1"/>
</dbReference>
<evidence type="ECO:0000256" key="3">
    <source>
        <dbReference type="ARBA" id="ARBA00022517"/>
    </source>
</evidence>
<feature type="binding site" evidence="8">
    <location>
        <begin position="9"/>
        <end position="16"/>
    </location>
    <ligand>
        <name>GTP</name>
        <dbReference type="ChEBI" id="CHEBI:37565"/>
        <label>1</label>
    </ligand>
</feature>
<keyword evidence="5 8" id="KW-0547">Nucleotide-binding</keyword>
<evidence type="ECO:0000313" key="12">
    <source>
        <dbReference type="EMBL" id="SPD73537.1"/>
    </source>
</evidence>
<dbReference type="EMBL" id="OJIN01000101">
    <property type="protein sequence ID" value="SPD73537.1"/>
    <property type="molecule type" value="Genomic_DNA"/>
</dbReference>
<evidence type="ECO:0000256" key="9">
    <source>
        <dbReference type="PROSITE-ProRule" id="PRU01049"/>
    </source>
</evidence>
<feature type="domain" description="EngA-type G" evidence="11">
    <location>
        <begin position="3"/>
        <end position="167"/>
    </location>
</feature>
<dbReference type="PROSITE" id="PS51712">
    <property type="entry name" value="G_ENGA"/>
    <property type="match status" value="2"/>
</dbReference>
<dbReference type="InterPro" id="IPR031166">
    <property type="entry name" value="G_ENGA"/>
</dbReference>
<dbReference type="PANTHER" id="PTHR43834">
    <property type="entry name" value="GTPASE DER"/>
    <property type="match status" value="1"/>
</dbReference>
<feature type="binding site" evidence="8">
    <location>
        <begin position="119"/>
        <end position="122"/>
    </location>
    <ligand>
        <name>GTP</name>
        <dbReference type="ChEBI" id="CHEBI:37565"/>
        <label>1</label>
    </ligand>
</feature>
<evidence type="ECO:0000256" key="8">
    <source>
        <dbReference type="HAMAP-Rule" id="MF_00195"/>
    </source>
</evidence>
<evidence type="ECO:0000256" key="10">
    <source>
        <dbReference type="RuleBase" id="RU004481"/>
    </source>
</evidence>
<dbReference type="GO" id="GO:0042254">
    <property type="term" value="P:ribosome biogenesis"/>
    <property type="evidence" value="ECO:0007669"/>
    <property type="project" value="UniProtKB-KW"/>
</dbReference>
<comment type="function">
    <text evidence="8 10">GTPase that plays an essential role in the late steps of ribosome biogenesis.</text>
</comment>
<dbReference type="PANTHER" id="PTHR43834:SF6">
    <property type="entry name" value="GTPASE DER"/>
    <property type="match status" value="1"/>
</dbReference>
<gene>
    <name evidence="8 12" type="primary">der</name>
    <name evidence="12" type="ORF">PITCH_A190113</name>
</gene>
<sequence length="435" mass="49391">MPPTIAIVGRPNVGKSTLFNRLSRSRGALVDNYPGVTRDRLEISVDFEGKTFRLVDTGGFDDLATDPLLEKVKDQVKTAIEEADRIIFMVDGRQGIMPGDEEIARVLRMSRKKTFLVVNKADGPEQGHVISDFCTLGIDPIYPMSAAHGFGVRSFMEDLVNDLPEGEPAETNHEQIRVAVLGKPNVGKSSLINRILGTERLVVSDLPGTTRDAVDTPFNYRGKEYLLIDTAGIRRKARVKEKIERFSMIKSMECLKRCHIALLLIDASEGVSEQDARICGYAFEQARGVILVVNKWDLIKNDPQKKKTLDNEIDRQLNFISYCPRINLSAMTGERVIRLFDRIDLLFEQFSSRINTGVVNRAIQEIIEKHPPPRIGQGRLKFFYATQTRTRPPTFVIFVSRPDVIHFSYERFLINHLRSHFNLGHSPIKLLFRKR</sequence>
<dbReference type="Gene3D" id="3.30.300.20">
    <property type="match status" value="1"/>
</dbReference>
<evidence type="ECO:0000256" key="7">
    <source>
        <dbReference type="ARBA" id="ARBA00032345"/>
    </source>
</evidence>
<dbReference type="InterPro" id="IPR005225">
    <property type="entry name" value="Small_GTP-bd"/>
</dbReference>
<dbReference type="SUPFAM" id="SSF52540">
    <property type="entry name" value="P-loop containing nucleoside triphosphate hydrolases"/>
    <property type="match status" value="2"/>
</dbReference>
<comment type="similarity">
    <text evidence="1 8 9 10">Belongs to the TRAFAC class TrmE-Era-EngA-EngB-Septin-like GTPase superfamily. EngA (Der) GTPase family.</text>
</comment>
<dbReference type="PRINTS" id="PR00326">
    <property type="entry name" value="GTP1OBG"/>
</dbReference>
<evidence type="ECO:0000256" key="1">
    <source>
        <dbReference type="ARBA" id="ARBA00008279"/>
    </source>
</evidence>
<evidence type="ECO:0000256" key="6">
    <source>
        <dbReference type="ARBA" id="ARBA00023134"/>
    </source>
</evidence>
<comment type="subunit">
    <text evidence="8">Associates with the 50S ribosomal subunit.</text>
</comment>
<proteinExistence type="inferred from homology"/>
<dbReference type="PIRSF" id="PIRSF006485">
    <property type="entry name" value="GTP-binding_EngA"/>
    <property type="match status" value="1"/>
</dbReference>
<feature type="binding site" evidence="8">
    <location>
        <begin position="229"/>
        <end position="233"/>
    </location>
    <ligand>
        <name>GTP</name>
        <dbReference type="ChEBI" id="CHEBI:37565"/>
        <label>2</label>
    </ligand>
</feature>
<evidence type="ECO:0000256" key="5">
    <source>
        <dbReference type="ARBA" id="ARBA00022741"/>
    </source>
</evidence>
<dbReference type="GO" id="GO:0043022">
    <property type="term" value="F:ribosome binding"/>
    <property type="evidence" value="ECO:0007669"/>
    <property type="project" value="TreeGrafter"/>
</dbReference>
<dbReference type="InterPro" id="IPR027417">
    <property type="entry name" value="P-loop_NTPase"/>
</dbReference>
<dbReference type="NCBIfam" id="TIGR03594">
    <property type="entry name" value="GTPase_EngA"/>
    <property type="match status" value="1"/>
</dbReference>
<dbReference type="GO" id="GO:0005525">
    <property type="term" value="F:GTP binding"/>
    <property type="evidence" value="ECO:0007669"/>
    <property type="project" value="UniProtKB-UniRule"/>
</dbReference>
<name>A0A445MVK1_9BACT</name>
<organism evidence="12">
    <name type="scientific">uncultured Desulfobacterium sp</name>
    <dbReference type="NCBI Taxonomy" id="201089"/>
    <lineage>
        <taxon>Bacteria</taxon>
        <taxon>Pseudomonadati</taxon>
        <taxon>Thermodesulfobacteriota</taxon>
        <taxon>Desulfobacteria</taxon>
        <taxon>Desulfobacterales</taxon>
        <taxon>Desulfobacteriaceae</taxon>
        <taxon>Desulfobacterium</taxon>
        <taxon>environmental samples</taxon>
    </lineage>
</organism>
<feature type="domain" description="EngA-type G" evidence="11">
    <location>
        <begin position="176"/>
        <end position="351"/>
    </location>
</feature>
<dbReference type="FunFam" id="3.40.50.300:FF:000040">
    <property type="entry name" value="GTPase Der"/>
    <property type="match status" value="1"/>
</dbReference>
<evidence type="ECO:0000256" key="2">
    <source>
        <dbReference type="ARBA" id="ARBA00020953"/>
    </source>
</evidence>
<dbReference type="Pfam" id="PF14714">
    <property type="entry name" value="KH_dom-like"/>
    <property type="match status" value="1"/>
</dbReference>
<dbReference type="AlphaFoldDB" id="A0A445MVK1"/>
<evidence type="ECO:0000259" key="11">
    <source>
        <dbReference type="PROSITE" id="PS51712"/>
    </source>
</evidence>
<dbReference type="InterPro" id="IPR015946">
    <property type="entry name" value="KH_dom-like_a/b"/>
</dbReference>
<feature type="binding site" evidence="8">
    <location>
        <begin position="182"/>
        <end position="189"/>
    </location>
    <ligand>
        <name>GTP</name>
        <dbReference type="ChEBI" id="CHEBI:37565"/>
        <label>2</label>
    </ligand>
</feature>
<dbReference type="CDD" id="cd01894">
    <property type="entry name" value="EngA1"/>
    <property type="match status" value="1"/>
</dbReference>
<keyword evidence="6 8" id="KW-0342">GTP-binding</keyword>
<dbReference type="CDD" id="cd01895">
    <property type="entry name" value="EngA2"/>
    <property type="match status" value="1"/>
</dbReference>
<keyword evidence="4 10" id="KW-0677">Repeat</keyword>
<dbReference type="HAMAP" id="MF_00195">
    <property type="entry name" value="GTPase_Der"/>
    <property type="match status" value="1"/>
</dbReference>
<dbReference type="Pfam" id="PF01926">
    <property type="entry name" value="MMR_HSR1"/>
    <property type="match status" value="2"/>
</dbReference>
<dbReference type="InterPro" id="IPR006073">
    <property type="entry name" value="GTP-bd"/>
</dbReference>
<dbReference type="InterPro" id="IPR016484">
    <property type="entry name" value="GTPase_Der"/>
</dbReference>
<evidence type="ECO:0000256" key="4">
    <source>
        <dbReference type="ARBA" id="ARBA00022737"/>
    </source>
</evidence>
<feature type="binding site" evidence="8">
    <location>
        <begin position="294"/>
        <end position="297"/>
    </location>
    <ligand>
        <name>GTP</name>
        <dbReference type="ChEBI" id="CHEBI:37565"/>
        <label>2</label>
    </ligand>
</feature>
<reference evidence="12" key="1">
    <citation type="submission" date="2018-01" db="EMBL/GenBank/DDBJ databases">
        <authorList>
            <person name="Regsiter A."/>
            <person name="William W."/>
        </authorList>
    </citation>
    <scope>NUCLEOTIDE SEQUENCE</scope>
    <source>
        <strain evidence="12">TRIP AH-1</strain>
    </source>
</reference>
<accession>A0A445MVK1</accession>
<keyword evidence="3 8" id="KW-0690">Ribosome biogenesis</keyword>